<keyword evidence="2" id="KW-1133">Transmembrane helix</keyword>
<protein>
    <submittedName>
        <fullName evidence="4">TIGR02281 family clan AA aspartic protease</fullName>
        <ecNumber evidence="4">3.4.23.-</ecNumber>
    </submittedName>
</protein>
<keyword evidence="2" id="KW-0812">Transmembrane</keyword>
<dbReference type="PROSITE" id="PS00141">
    <property type="entry name" value="ASP_PROTEASE"/>
    <property type="match status" value="1"/>
</dbReference>
<name>A0ABW6CTU5_9CAUL</name>
<feature type="transmembrane region" description="Helical" evidence="2">
    <location>
        <begin position="22"/>
        <end position="43"/>
    </location>
</feature>
<accession>A0ABW6CTU5</accession>
<dbReference type="EC" id="3.4.23.-" evidence="4"/>
<dbReference type="GO" id="GO:0006508">
    <property type="term" value="P:proteolysis"/>
    <property type="evidence" value="ECO:0007669"/>
    <property type="project" value="UniProtKB-KW"/>
</dbReference>
<evidence type="ECO:0000259" key="3">
    <source>
        <dbReference type="PROSITE" id="PS50175"/>
    </source>
</evidence>
<feature type="transmembrane region" description="Helical" evidence="2">
    <location>
        <begin position="55"/>
        <end position="73"/>
    </location>
</feature>
<dbReference type="EMBL" id="JAOTJD010000061">
    <property type="protein sequence ID" value="MFD3266485.1"/>
    <property type="molecule type" value="Genomic_DNA"/>
</dbReference>
<dbReference type="SUPFAM" id="SSF50630">
    <property type="entry name" value="Acid proteases"/>
    <property type="match status" value="1"/>
</dbReference>
<dbReference type="NCBIfam" id="TIGR02281">
    <property type="entry name" value="clan_AA_DTGA"/>
    <property type="match status" value="1"/>
</dbReference>
<dbReference type="InterPro" id="IPR011969">
    <property type="entry name" value="Clan_AA_Asp_peptidase_C"/>
</dbReference>
<feature type="domain" description="Peptidase A2" evidence="3">
    <location>
        <begin position="150"/>
        <end position="191"/>
    </location>
</feature>
<evidence type="ECO:0000256" key="2">
    <source>
        <dbReference type="SAM" id="Phobius"/>
    </source>
</evidence>
<comment type="caution">
    <text evidence="4">The sequence shown here is derived from an EMBL/GenBank/DDBJ whole genome shotgun (WGS) entry which is preliminary data.</text>
</comment>
<evidence type="ECO:0000313" key="4">
    <source>
        <dbReference type="EMBL" id="MFD3266485.1"/>
    </source>
</evidence>
<dbReference type="InterPro" id="IPR001969">
    <property type="entry name" value="Aspartic_peptidase_AS"/>
</dbReference>
<gene>
    <name evidence="4" type="ORF">OCL97_21290</name>
</gene>
<dbReference type="InterPro" id="IPR021109">
    <property type="entry name" value="Peptidase_aspartic_dom_sf"/>
</dbReference>
<dbReference type="InterPro" id="IPR001995">
    <property type="entry name" value="Peptidase_A2_cat"/>
</dbReference>
<keyword evidence="5" id="KW-1185">Reference proteome</keyword>
<organism evidence="4 5">
    <name type="scientific">Phenylobacterium ferrooxidans</name>
    <dbReference type="NCBI Taxonomy" id="2982689"/>
    <lineage>
        <taxon>Bacteria</taxon>
        <taxon>Pseudomonadati</taxon>
        <taxon>Pseudomonadota</taxon>
        <taxon>Alphaproteobacteria</taxon>
        <taxon>Caulobacterales</taxon>
        <taxon>Caulobacteraceae</taxon>
        <taxon>Phenylobacterium</taxon>
    </lineage>
</organism>
<dbReference type="PROSITE" id="PS50175">
    <property type="entry name" value="ASP_PROT_RETROV"/>
    <property type="match status" value="1"/>
</dbReference>
<keyword evidence="4" id="KW-0645">Protease</keyword>
<feature type="transmembrane region" description="Helical" evidence="2">
    <location>
        <begin position="85"/>
        <end position="103"/>
    </location>
</feature>
<dbReference type="InterPro" id="IPR034122">
    <property type="entry name" value="Retropepsin-like_bacterial"/>
</dbReference>
<dbReference type="Pfam" id="PF13975">
    <property type="entry name" value="gag-asp_proteas"/>
    <property type="match status" value="1"/>
</dbReference>
<keyword evidence="1 4" id="KW-0378">Hydrolase</keyword>
<sequence>MTGPWQPDENEPARRNVTPVRLLIWLAGLAAVMLGVWMLLQAFPGVISSPEDWAWVGWGVFMMALFSTAMLDVGRIRWAEKARHAAIWAGIVAVLILAVSYRTELAGVAQRVRMTLSPSYPVATGPRELVVSAGDGGHFLVMGEVNGQRVRFLVDTGASETVLSPADAARVGIDLAALKFDRASETANGVGYGAAFQADSLSVGAITFRDMPIMINQAPMSSSLLGMTFLRRLESFQVKGDRLLMKAHE</sequence>
<dbReference type="CDD" id="cd05483">
    <property type="entry name" value="retropepsin_like_bacteria"/>
    <property type="match status" value="1"/>
</dbReference>
<dbReference type="Proteomes" id="UP001598130">
    <property type="component" value="Unassembled WGS sequence"/>
</dbReference>
<evidence type="ECO:0000256" key="1">
    <source>
        <dbReference type="ARBA" id="ARBA00022801"/>
    </source>
</evidence>
<proteinExistence type="predicted"/>
<evidence type="ECO:0000313" key="5">
    <source>
        <dbReference type="Proteomes" id="UP001598130"/>
    </source>
</evidence>
<keyword evidence="2" id="KW-0472">Membrane</keyword>
<dbReference type="GO" id="GO:0008233">
    <property type="term" value="F:peptidase activity"/>
    <property type="evidence" value="ECO:0007669"/>
    <property type="project" value="UniProtKB-KW"/>
</dbReference>
<reference evidence="4 5" key="1">
    <citation type="submission" date="2022-09" db="EMBL/GenBank/DDBJ databases">
        <title>New species of Phenylobacterium.</title>
        <authorList>
            <person name="Mieszkin S."/>
        </authorList>
    </citation>
    <scope>NUCLEOTIDE SEQUENCE [LARGE SCALE GENOMIC DNA]</scope>
    <source>
        <strain evidence="4 5">HK31-G</strain>
    </source>
</reference>
<dbReference type="RefSeq" id="WP_377371733.1">
    <property type="nucleotide sequence ID" value="NZ_JAOTJD010000061.1"/>
</dbReference>
<dbReference type="Gene3D" id="2.40.70.10">
    <property type="entry name" value="Acid Proteases"/>
    <property type="match status" value="1"/>
</dbReference>